<dbReference type="PROSITE" id="PS50005">
    <property type="entry name" value="TPR"/>
    <property type="match status" value="1"/>
</dbReference>
<dbReference type="Pfam" id="PF24883">
    <property type="entry name" value="NPHP3_N"/>
    <property type="match status" value="1"/>
</dbReference>
<feature type="compositionally biased region" description="Polar residues" evidence="3">
    <location>
        <begin position="677"/>
        <end position="692"/>
    </location>
</feature>
<proteinExistence type="predicted"/>
<evidence type="ECO:0000256" key="3">
    <source>
        <dbReference type="SAM" id="MobiDB-lite"/>
    </source>
</evidence>
<evidence type="ECO:0000259" key="5">
    <source>
        <dbReference type="Pfam" id="PF24883"/>
    </source>
</evidence>
<dbReference type="Pfam" id="PF13181">
    <property type="entry name" value="TPR_8"/>
    <property type="match status" value="1"/>
</dbReference>
<gene>
    <name evidence="6" type="ORF">M419DRAFT_32415</name>
</gene>
<dbReference type="SUPFAM" id="SSF48452">
    <property type="entry name" value="TPR-like"/>
    <property type="match status" value="1"/>
</dbReference>
<dbReference type="Proteomes" id="UP000024376">
    <property type="component" value="Unassembled WGS sequence"/>
</dbReference>
<name>A0A024SMC4_HYPJR</name>
<feature type="region of interest" description="Disordered" evidence="3">
    <location>
        <begin position="641"/>
        <end position="699"/>
    </location>
</feature>
<reference evidence="7" key="1">
    <citation type="journal article" date="2013" name="Ind. Biotechnol.">
        <title>Comparative genomics analysis of Trichoderma reesei strains.</title>
        <authorList>
            <person name="Koike H."/>
            <person name="Aerts A."/>
            <person name="LaButti K."/>
            <person name="Grigoriev I.V."/>
            <person name="Baker S.E."/>
        </authorList>
    </citation>
    <scope>NUCLEOTIDE SEQUENCE [LARGE SCALE GENOMIC DNA]</scope>
    <source>
        <strain evidence="7">ATCC 56765 / BCRC 32924 / NRRL 11460 / Rut C-30</strain>
    </source>
</reference>
<dbReference type="PANTHER" id="PTHR10039">
    <property type="entry name" value="AMELOGENIN"/>
    <property type="match status" value="1"/>
</dbReference>
<dbReference type="InterPro" id="IPR027417">
    <property type="entry name" value="P-loop_NTPase"/>
</dbReference>
<dbReference type="InterPro" id="IPR031350">
    <property type="entry name" value="Goodbye_dom"/>
</dbReference>
<protein>
    <recommendedName>
        <fullName evidence="8">NACHT and TPR domain protein</fullName>
    </recommendedName>
</protein>
<dbReference type="OrthoDB" id="448455at2759"/>
<feature type="repeat" description="TPR" evidence="2">
    <location>
        <begin position="954"/>
        <end position="987"/>
    </location>
</feature>
<dbReference type="HOGENOM" id="CLU_001466_4_0_1"/>
<evidence type="ECO:0000256" key="1">
    <source>
        <dbReference type="ARBA" id="ARBA00022737"/>
    </source>
</evidence>
<feature type="domain" description="Nephrocystin 3-like N-terminal" evidence="5">
    <location>
        <begin position="285"/>
        <end position="446"/>
    </location>
</feature>
<keyword evidence="1" id="KW-0677">Repeat</keyword>
<feature type="domain" description="Fungal STAND N-terminal Goodbye" evidence="4">
    <location>
        <begin position="25"/>
        <end position="145"/>
    </location>
</feature>
<sequence>MGDQEKQRTQQAPGMKTQFAAVLADAARLFKDSSGKGLTLDEFLTPPIRSIPDLMLQLTAQNDQFSHFREKRKHIFDAVAVTLRPVVLIGDILAEGVSETFPPAQGIFAAVMYLINAAHDVSSMYDSILELFDQLKDFTSRLDVYLNHTLSPALREKLVTILATLFEVLVIATKVARSGRLKAYFKKLVGIESPVQPALDKLNALTLGEERQVIAETYDGVAELNLKADKVENLVAQMNQSILDMRLGEQQDGALSYRDKVREILEPTPYWEDSYDAFTKYRVQGTGDWLLEDEGLKSWLRGETRHLWMCGNPGTGKSFLTSRLITWGLESLPHLGYFFFSANDPETRSVLQALRDVAYQLSETDAFYAEKLAKQLHSSDDIKTVPSAFRRLFVQPFLDDARDEPIYVFLDGIDEAEQSDIEELLSLLAPGNESEPTKVQFALTGRTYLADIVTFAMDPNAVGQVFTTIYVTPDRIADDVSAFISEGVRHSRILSRSPEDFKQEVIESMKKQVDGLFILAKFMLNEINQKRHPSSILKSLKSFPKEINGMLNETLANLSVTISEEDARDLNEMLQWVSCAEESLTLEQLEAALVMKFGDPPLRLEESLRGQYACFFELEREDGLTTDDLLKDFARTQREVYPERNFRNESPRRRGLSLSDTSSPGRRVSPVDRGAWSHSTSPPAGGISSPTRHFSPARSPGVWDISNEVDFRSNPSTTYVTFSHTSVRQFFRDGNANGIHAMKGGVVLGFDMMTARINILKTCLRIFNDKAWFESRELDHGREAIKQYAAWYWQEHLAALDPASVPSEHKRVLGMHIYNMLTVENIIYDWSIMYEKNNEGLEVFTDSNIQGLRKWLNDAEVLASLTPEARDFVTKSAKEDVGICRTIGRFYAKQWLSEDYYKYVPTLFCFKIVQNVAFMSDERPWSQAQSGWSETPVRERVLKAIEWADYPQTAHWHRRLGSTYLMLGLHSDALIHYNKALELDHNNVGTAGRIAYCLSKYGQYGEALTQALKCAEIEEKSIRDGTLEGYHLTSCRWRLYKDYLLVARCSYKTGRREAALEYFRKAIDSAADADLNSNERFEAELSYLEMLATENLHAKVIELLQEMAKKTTGKKDKETTLLTSLLLDNCDKPLVMEWIPKAAVKVGQVAFILHQYEVGIETAHTVRNQMGVLYLRLAYGNTCAYNRDLDAAIAIFEQISLIEYRPRGNVPMRHGHAMSFQRLSALYKQKILQVDLTSPEAGEWLDKLEQVQEKQSRHQNLDIPADKYGSDVNIASVYLALFHRLLKNELKARQLLGSLVINSLDILLDDEPRNDRYAAENLLQAFVAANDADNALALARSMRKVNRAAALATPLASPVRTRIEPKLPDIQASVNKACAQCLDNISMADNFYLCRFCVEAYCEKCLHGVIQQPGNRTSDRRLDVVCRSDHAWFVVPPLNQFLHTGEILWGDGVVKDFREWERALRQRWRDAFLLILEYFRSL</sequence>
<evidence type="ECO:0000313" key="6">
    <source>
        <dbReference type="EMBL" id="ETS07178.1"/>
    </source>
</evidence>
<feature type="compositionally biased region" description="Basic and acidic residues" evidence="3">
    <location>
        <begin position="641"/>
        <end position="652"/>
    </location>
</feature>
<dbReference type="KEGG" id="trr:M419DRAFT_32415"/>
<dbReference type="Gene3D" id="1.25.40.10">
    <property type="entry name" value="Tetratricopeptide repeat domain"/>
    <property type="match status" value="1"/>
</dbReference>
<dbReference type="Gene3D" id="3.40.50.300">
    <property type="entry name" value="P-loop containing nucleotide triphosphate hydrolases"/>
    <property type="match status" value="1"/>
</dbReference>
<evidence type="ECO:0000313" key="7">
    <source>
        <dbReference type="Proteomes" id="UP000024376"/>
    </source>
</evidence>
<evidence type="ECO:0000256" key="2">
    <source>
        <dbReference type="PROSITE-ProRule" id="PRU00339"/>
    </source>
</evidence>
<dbReference type="PANTHER" id="PTHR10039:SF17">
    <property type="entry name" value="FUNGAL STAND N-TERMINAL GOODBYE DOMAIN-CONTAINING PROTEIN-RELATED"/>
    <property type="match status" value="1"/>
</dbReference>
<evidence type="ECO:0008006" key="8">
    <source>
        <dbReference type="Google" id="ProtNLM"/>
    </source>
</evidence>
<keyword evidence="2" id="KW-0802">TPR repeat</keyword>
<evidence type="ECO:0000259" key="4">
    <source>
        <dbReference type="Pfam" id="PF17109"/>
    </source>
</evidence>
<dbReference type="SMART" id="SM00028">
    <property type="entry name" value="TPR"/>
    <property type="match status" value="3"/>
</dbReference>
<dbReference type="SUPFAM" id="SSF52540">
    <property type="entry name" value="P-loop containing nucleoside triphosphate hydrolases"/>
    <property type="match status" value="1"/>
</dbReference>
<organism evidence="6 7">
    <name type="scientific">Hypocrea jecorina (strain ATCC 56765 / BCRC 32924 / NRRL 11460 / Rut C-30)</name>
    <name type="common">Trichoderma reesei</name>
    <dbReference type="NCBI Taxonomy" id="1344414"/>
    <lineage>
        <taxon>Eukaryota</taxon>
        <taxon>Fungi</taxon>
        <taxon>Dikarya</taxon>
        <taxon>Ascomycota</taxon>
        <taxon>Pezizomycotina</taxon>
        <taxon>Sordariomycetes</taxon>
        <taxon>Hypocreomycetidae</taxon>
        <taxon>Hypocreales</taxon>
        <taxon>Hypocreaceae</taxon>
        <taxon>Trichoderma</taxon>
    </lineage>
</organism>
<dbReference type="Pfam" id="PF17109">
    <property type="entry name" value="Goodbye"/>
    <property type="match status" value="1"/>
</dbReference>
<dbReference type="InterPro" id="IPR056884">
    <property type="entry name" value="NPHP3-like_N"/>
</dbReference>
<dbReference type="EMBL" id="KI911139">
    <property type="protein sequence ID" value="ETS07178.1"/>
    <property type="molecule type" value="Genomic_DNA"/>
</dbReference>
<accession>A0A024SMC4</accession>
<dbReference type="InterPro" id="IPR019734">
    <property type="entry name" value="TPR_rpt"/>
</dbReference>
<dbReference type="InterPro" id="IPR011990">
    <property type="entry name" value="TPR-like_helical_dom_sf"/>
</dbReference>